<evidence type="ECO:0000256" key="1">
    <source>
        <dbReference type="SAM" id="Coils"/>
    </source>
</evidence>
<feature type="compositionally biased region" description="Basic and acidic residues" evidence="2">
    <location>
        <begin position="522"/>
        <end position="533"/>
    </location>
</feature>
<accession>A0A8V1ANX0</accession>
<dbReference type="GO" id="GO:0060271">
    <property type="term" value="P:cilium assembly"/>
    <property type="evidence" value="ECO:0000318"/>
    <property type="project" value="GO_Central"/>
</dbReference>
<sequence length="910" mass="103037">MFVLIFIYIYIYYLSNTFLRVLSEQEVHSFEGELAQKEGFSWLVFERSVPWLCSLRSPQCGSQSSPSCCPGEHLCVPRAEMRVKGMGSAVQVMLGWGPEQPSQRAGTTDGVLRRDVGLTRGAAWKKDCWMSTEGTRFIPVLLKEWEELLQWKEKERKEQQNWQFPAQKEMLHVVVKQLHDMHENYNKLKEDFIYNLRILEERDKELESYDVTFSHLKTSEKAKQAEISNLKIQLDKLEQLLVKERRKRAELHYRYQQNLEEHQLELEQFCRSKNDHTNHQHEQCVSLRRHVERKLQGLQGELPGQKQVKLLTRELEALRETGMKASESPQAAELVNLQLEKEDKYKNWELNDAVAVRNAWEEGPSHVDKEKDTVSASLEEAPIKQFKKLKKQIRELQMRQKSLEAKLRRKAGNHSARVREKDALIKKYKQQLSVAAEQEQLLEQSKTHAELDWQPCGNAENHEYQKLEDLTPSVSLAREQAEADLQKTDYSLHEVESVPSTFSDKRQQLLQSPLSNRGVLPEGEKQAFQSDDKSYLRKDIPGSEIQKLQEQNANLRAVIAQMRKEMESLDEQTPSSVPQREQSAPGHTAGISALTAAVLMGRAEGALCTDQVSGRTTSSNMDVSSASSGCIVNPGTGKGSNNRVMDKEIQHGVSCTPQGTPNKLRDAVRTTSVLSQEKQQLIEMGNRLRTDLGMILKEGFWHPISPKLCTVCVGSGGLSPRELVKRTQCQLSALRHLQQQLITQELQYAKQQHLSRISSLIACPILKGEKAPSSCGEETEPLSAEVQLSSSAANYGPKQQKAAAASSRVQSQPPKESSGQAQQVWISSSGAHSPCQVEFEILHSTEQPGEHQEHSNATGRPEMPTAHLAVRGTKLEVQQKLKSRNSPCIQPIKRKISPTVAKIRNYNIKD</sequence>
<dbReference type="GO" id="GO:0034451">
    <property type="term" value="C:centriolar satellite"/>
    <property type="evidence" value="ECO:0000318"/>
    <property type="project" value="GO_Central"/>
</dbReference>
<name>A0A8V1ANX0_CHICK</name>
<keyword evidence="1" id="KW-0175">Coiled coil</keyword>
<proteinExistence type="predicted"/>
<dbReference type="InterPro" id="IPR042481">
    <property type="entry name" value="CCDC57"/>
</dbReference>
<dbReference type="PANTHER" id="PTHR46725:SF1">
    <property type="entry name" value="COILED-COIL DOMAIN-CONTAINING PROTEIN 57"/>
    <property type="match status" value="1"/>
</dbReference>
<dbReference type="AlphaFoldDB" id="A0A8V1ANX0"/>
<dbReference type="Proteomes" id="UP000000539">
    <property type="component" value="Chromosome 18"/>
</dbReference>
<reference evidence="3" key="2">
    <citation type="submission" date="2025-08" db="UniProtKB">
        <authorList>
            <consortium name="Ensembl"/>
        </authorList>
    </citation>
    <scope>IDENTIFICATION</scope>
    <source>
        <strain evidence="3">broiler</strain>
    </source>
</reference>
<dbReference type="GlyGen" id="A0A8V1ANX0">
    <property type="glycosylation" value="1 site"/>
</dbReference>
<reference evidence="3" key="3">
    <citation type="submission" date="2025-09" db="UniProtKB">
        <authorList>
            <consortium name="Ensembl"/>
        </authorList>
    </citation>
    <scope>IDENTIFICATION</scope>
    <source>
        <strain evidence="3">broiler</strain>
    </source>
</reference>
<protein>
    <submittedName>
        <fullName evidence="3">Coiled-coil domain containing 57</fullName>
    </submittedName>
</protein>
<feature type="region of interest" description="Disordered" evidence="2">
    <location>
        <begin position="566"/>
        <end position="587"/>
    </location>
</feature>
<feature type="region of interest" description="Disordered" evidence="2">
    <location>
        <begin position="794"/>
        <end position="825"/>
    </location>
</feature>
<feature type="region of interest" description="Disordered" evidence="2">
    <location>
        <begin position="512"/>
        <end position="533"/>
    </location>
</feature>
<dbReference type="GO" id="GO:0045931">
    <property type="term" value="P:positive regulation of mitotic cell cycle"/>
    <property type="evidence" value="ECO:0000318"/>
    <property type="project" value="GO_Central"/>
</dbReference>
<keyword evidence="4" id="KW-1185">Reference proteome</keyword>
<reference evidence="3" key="1">
    <citation type="submission" date="2020-11" db="EMBL/GenBank/DDBJ databases">
        <title>Gallus gallus (Chicken) genome, bGalGal1, GRCg7b, maternal haplotype autosomes + Z &amp; W.</title>
        <authorList>
            <person name="Warren W."/>
            <person name="Formenti G."/>
            <person name="Fedrigo O."/>
            <person name="Haase B."/>
            <person name="Mountcastle J."/>
            <person name="Balacco J."/>
            <person name="Tracey A."/>
            <person name="Schneider V."/>
            <person name="Okimoto R."/>
            <person name="Cheng H."/>
            <person name="Hawken R."/>
            <person name="Howe K."/>
            <person name="Jarvis E.D."/>
        </authorList>
    </citation>
    <scope>NUCLEOTIDE SEQUENCE [LARGE SCALE GENOMIC DNA]</scope>
    <source>
        <strain evidence="3">Broiler</strain>
    </source>
</reference>
<dbReference type="GO" id="GO:0007099">
    <property type="term" value="P:centriole replication"/>
    <property type="evidence" value="ECO:0000318"/>
    <property type="project" value="GO_Central"/>
</dbReference>
<feature type="compositionally biased region" description="Polar residues" evidence="2">
    <location>
        <begin position="615"/>
        <end position="630"/>
    </location>
</feature>
<dbReference type="GO" id="GO:0005876">
    <property type="term" value="C:spindle microtubule"/>
    <property type="evidence" value="ECO:0000318"/>
    <property type="project" value="GO_Central"/>
</dbReference>
<feature type="coiled-coil region" evidence="1">
    <location>
        <begin position="386"/>
        <end position="445"/>
    </location>
</feature>
<dbReference type="GO" id="GO:0007020">
    <property type="term" value="P:microtubule nucleation"/>
    <property type="evidence" value="ECO:0000318"/>
    <property type="project" value="GO_Central"/>
</dbReference>
<evidence type="ECO:0000313" key="3">
    <source>
        <dbReference type="Ensembl" id="ENSGALP00010044775.1"/>
    </source>
</evidence>
<feature type="compositionally biased region" description="Polar residues" evidence="2">
    <location>
        <begin position="807"/>
        <end position="825"/>
    </location>
</feature>
<organism evidence="3 4">
    <name type="scientific">Gallus gallus</name>
    <name type="common">Chicken</name>
    <dbReference type="NCBI Taxonomy" id="9031"/>
    <lineage>
        <taxon>Eukaryota</taxon>
        <taxon>Metazoa</taxon>
        <taxon>Chordata</taxon>
        <taxon>Craniata</taxon>
        <taxon>Vertebrata</taxon>
        <taxon>Euteleostomi</taxon>
        <taxon>Archelosauria</taxon>
        <taxon>Archosauria</taxon>
        <taxon>Dinosauria</taxon>
        <taxon>Saurischia</taxon>
        <taxon>Theropoda</taxon>
        <taxon>Coelurosauria</taxon>
        <taxon>Aves</taxon>
        <taxon>Neognathae</taxon>
        <taxon>Galloanserae</taxon>
        <taxon>Galliformes</taxon>
        <taxon>Phasianidae</taxon>
        <taxon>Phasianinae</taxon>
        <taxon>Gallus</taxon>
    </lineage>
</organism>
<dbReference type="PANTHER" id="PTHR46725">
    <property type="entry name" value="COILED-COIL DOMAIN-CONTAINING PROTEIN 57"/>
    <property type="match status" value="1"/>
</dbReference>
<dbReference type="GO" id="GO:0005814">
    <property type="term" value="C:centriole"/>
    <property type="evidence" value="ECO:0000318"/>
    <property type="project" value="GO_Central"/>
</dbReference>
<feature type="compositionally biased region" description="Polar residues" evidence="2">
    <location>
        <begin position="571"/>
        <end position="582"/>
    </location>
</feature>
<gene>
    <name evidence="3" type="primary">CCDC57</name>
</gene>
<feature type="coiled-coil region" evidence="1">
    <location>
        <begin position="220"/>
        <end position="254"/>
    </location>
</feature>
<evidence type="ECO:0000256" key="2">
    <source>
        <dbReference type="SAM" id="MobiDB-lite"/>
    </source>
</evidence>
<evidence type="ECO:0000313" key="4">
    <source>
        <dbReference type="Proteomes" id="UP000000539"/>
    </source>
</evidence>
<dbReference type="GeneTree" id="ENSGT00940000153251"/>
<dbReference type="OrthoDB" id="568502at2759"/>
<dbReference type="Ensembl" id="ENSGALT00010072248.1">
    <property type="protein sequence ID" value="ENSGALP00010044775.1"/>
    <property type="gene ID" value="ENSGALG00010029879.1"/>
</dbReference>
<feature type="region of interest" description="Disordered" evidence="2">
    <location>
        <begin position="615"/>
        <end position="639"/>
    </location>
</feature>